<name>A0A1F8ATY4_9BACT</name>
<reference evidence="1 2" key="1">
    <citation type="journal article" date="2016" name="Nat. Commun.">
        <title>Thousands of microbial genomes shed light on interconnected biogeochemical processes in an aquifer system.</title>
        <authorList>
            <person name="Anantharaman K."/>
            <person name="Brown C.T."/>
            <person name="Hug L.A."/>
            <person name="Sharon I."/>
            <person name="Castelle C.J."/>
            <person name="Probst A.J."/>
            <person name="Thomas B.C."/>
            <person name="Singh A."/>
            <person name="Wilkins M.J."/>
            <person name="Karaoz U."/>
            <person name="Brodie E.L."/>
            <person name="Williams K.H."/>
            <person name="Hubbard S.S."/>
            <person name="Banfield J.F."/>
        </authorList>
    </citation>
    <scope>NUCLEOTIDE SEQUENCE [LARGE SCALE GENOMIC DNA]</scope>
</reference>
<comment type="caution">
    <text evidence="1">The sequence shown here is derived from an EMBL/GenBank/DDBJ whole genome shotgun (WGS) entry which is preliminary data.</text>
</comment>
<sequence>MTEEASSQELVLINERDRELKRIEYAGFGGTTGEVVYQIQDGRVIFSATRGSRDATSTINAAESVIAAICNAEGIDWRDPSRRDNPITMLINQHLRLEDIQIDELKLRPDGDSIYVELWTPVDIKGRPLSPVIAPPSGE</sequence>
<protein>
    <submittedName>
        <fullName evidence="1">Uncharacterized protein</fullName>
    </submittedName>
</protein>
<proteinExistence type="predicted"/>
<evidence type="ECO:0000313" key="1">
    <source>
        <dbReference type="EMBL" id="OGM55196.1"/>
    </source>
</evidence>
<gene>
    <name evidence="1" type="ORF">A3E44_02835</name>
</gene>
<organism evidence="1 2">
    <name type="scientific">Candidatus Woesebacteria bacterium RIFCSPHIGHO2_12_FULL_41_24</name>
    <dbReference type="NCBI Taxonomy" id="1802510"/>
    <lineage>
        <taxon>Bacteria</taxon>
        <taxon>Candidatus Woeseibacteriota</taxon>
    </lineage>
</organism>
<dbReference type="EMBL" id="MGGW01000004">
    <property type="protein sequence ID" value="OGM55196.1"/>
    <property type="molecule type" value="Genomic_DNA"/>
</dbReference>
<dbReference type="AlphaFoldDB" id="A0A1F8ATY4"/>
<accession>A0A1F8ATY4</accession>
<evidence type="ECO:0000313" key="2">
    <source>
        <dbReference type="Proteomes" id="UP000178603"/>
    </source>
</evidence>
<dbReference type="Proteomes" id="UP000178603">
    <property type="component" value="Unassembled WGS sequence"/>
</dbReference>